<dbReference type="PANTHER" id="PTHR32294">
    <property type="entry name" value="DNA POLYMERASE III SUBUNIT ALPHA"/>
    <property type="match status" value="1"/>
</dbReference>
<dbReference type="Pfam" id="PF14579">
    <property type="entry name" value="HHH_6"/>
    <property type="match status" value="1"/>
</dbReference>
<evidence type="ECO:0000313" key="9">
    <source>
        <dbReference type="EMBL" id="GHW00422.1"/>
    </source>
</evidence>
<dbReference type="Pfam" id="PF02811">
    <property type="entry name" value="PHP"/>
    <property type="match status" value="1"/>
</dbReference>
<proteinExistence type="predicted"/>
<dbReference type="SUPFAM" id="SSF89550">
    <property type="entry name" value="PHP domain-like"/>
    <property type="match status" value="1"/>
</dbReference>
<dbReference type="InterPro" id="IPR003141">
    <property type="entry name" value="Pol/His_phosphatase_N"/>
</dbReference>
<dbReference type="NCBIfam" id="TIGR00594">
    <property type="entry name" value="polc"/>
    <property type="match status" value="1"/>
</dbReference>
<dbReference type="InterPro" id="IPR004013">
    <property type="entry name" value="PHP_dom"/>
</dbReference>
<dbReference type="InterPro" id="IPR029460">
    <property type="entry name" value="DNAPol_HHH"/>
</dbReference>
<reference evidence="10" key="1">
    <citation type="submission" date="2021-01" db="EMBL/GenBank/DDBJ databases">
        <title>Draft genome sequence of Nasalis larvatus strain YZ03.</title>
        <authorList>
            <person name="Suzuki-Hashido N."/>
            <person name="Tsuchida S."/>
            <person name="Hayakawa T."/>
        </authorList>
    </citation>
    <scope>NUCLEOTIDE SEQUENCE [LARGE SCALE GENOMIC DNA]</scope>
    <source>
        <strain evidence="10">YZ03</strain>
    </source>
</reference>
<dbReference type="PANTHER" id="PTHR32294:SF0">
    <property type="entry name" value="DNA POLYMERASE III SUBUNIT ALPHA"/>
    <property type="match status" value="1"/>
</dbReference>
<name>A0ABQ3W695_9LACO</name>
<dbReference type="Gene3D" id="3.20.20.140">
    <property type="entry name" value="Metal-dependent hydrolases"/>
    <property type="match status" value="1"/>
</dbReference>
<dbReference type="InterPro" id="IPR040982">
    <property type="entry name" value="DNA_pol3_finger"/>
</dbReference>
<dbReference type="GO" id="GO:0003887">
    <property type="term" value="F:DNA-directed DNA polymerase activity"/>
    <property type="evidence" value="ECO:0007669"/>
    <property type="project" value="UniProtKB-KW"/>
</dbReference>
<organism evidence="9 10">
    <name type="scientific">Lactobacillus nasalidis</name>
    <dbReference type="NCBI Taxonomy" id="2797258"/>
    <lineage>
        <taxon>Bacteria</taxon>
        <taxon>Bacillati</taxon>
        <taxon>Bacillota</taxon>
        <taxon>Bacilli</taxon>
        <taxon>Lactobacillales</taxon>
        <taxon>Lactobacillaceae</taxon>
        <taxon>Lactobacillus</taxon>
    </lineage>
</organism>
<comment type="caution">
    <text evidence="9">The sequence shown here is derived from an EMBL/GenBank/DDBJ whole genome shotgun (WGS) entry which is preliminary data.</text>
</comment>
<dbReference type="EMBL" id="BOCI01000029">
    <property type="protein sequence ID" value="GHW00422.1"/>
    <property type="molecule type" value="Genomic_DNA"/>
</dbReference>
<keyword evidence="2" id="KW-0808">Transferase</keyword>
<dbReference type="Proteomes" id="UP000616547">
    <property type="component" value="Unassembled WGS sequence"/>
</dbReference>
<evidence type="ECO:0000256" key="1">
    <source>
        <dbReference type="ARBA" id="ARBA00012417"/>
    </source>
</evidence>
<accession>A0ABQ3W695</accession>
<sequence>MKLAALQTISANTILASPLKVSDLVEAAKDRGYEAVALTDVNVTFGLAEFYQAAIKQGIKPLLGLQGRFQGLELTEGAFDLIFLANNQQGYQSLMRLSSFLNIASQDLQGPPPPLADMPEAAGLTVIVPAGSNSELRQLYQDGADGAAYLEKLRRQLSGAAGLYLGVYPAEAAREYDGFVSALAKQAALPLAAVEDVRYLNPGDQFLCQVLRAVKERRTFSESELAMMAQGQGSHWLRPATAVEAACREMGLSEALENSWKIAEKCSAEIPFAKPQVPVFPQDSGLSSAEYLEKLAYAGLKQRVGRQPAYEARLKKELAVINEMGFADYFLIVGDIVAYCRGRGALVGPGRGSAAGSLVAYALGITQIDPLKYDLLFERFLNPARANMPDIDLDFTSSGRDLAFAYVREKYGRQQEFGQGSDLVARILALTSMKAKSVLDRVGQVFKLTLPTISRLKKAMGNAKSLKEAYQQPEFRSLIDASSLTQLLYQTARRLEGLPEDTGTHAPGLVISQQPLSAKIGLLSGKEAPLWTVEQTKKYVESYGLLKIDFLTLDNLELLEHVLGEIKKNGSELQLGRLPLDDPETLQLFARGETQQIFQFNSSGMQKVLQQLQPRNFDDLAVAVALYRPGPIASIPLYVARKNGIAPVSYPDPSLQGVLGPTYGIFVYQEQVMQTAQIFAGFSLAEADVFRNAISKKEAAVLAREKGKFIAGAVKQGHSKQTAEAVYALIEPFANYGFNHSHAVAYALLAYWQAFLAVHFPREFYLEKIRSSRAKEKGAVIQQARRAGVEVFGPDINLSQGEARLFEGRIYLGLKDIYGVSQTFLDRLLALKRPITSFSAFLRQLDPEDLKERQIVPLIEAGAFDQISSNRNSLLVNCDNLIKNARLTQKSLLLQDLLAVKETAAPQPTAAEKIAMEEKALGFAVTTSPLELASKILAKRYGAKSFAAFGLGESGTVIAQFSRKNDWRVKRGRHAGELGSNAVFTDGSSSEKVTVFTDQYRRFAQLLAPDGLYLLQVDKREDQEDGRGYQFILRDLKPLDLKRLEQEAAVKPVEVRPKEIALERFFDERYQTKRLGDFRVKERGRALGKLLAVRYLEDKRGQKMATLIFADSSGRYRCWLFAAEMRQLQLDLKPDGYYLLQLEALSGQGALDFKIYGLRAVNLQS</sequence>
<feature type="domain" description="Polymerase/histidinol phosphatase N-terminal" evidence="8">
    <location>
        <begin position="4"/>
        <end position="71"/>
    </location>
</feature>
<evidence type="ECO:0000256" key="6">
    <source>
        <dbReference type="ARBA" id="ARBA00026073"/>
    </source>
</evidence>
<dbReference type="InterPro" id="IPR041931">
    <property type="entry name" value="DNA_pol3_alpha_thumb_dom"/>
</dbReference>
<dbReference type="InterPro" id="IPR004805">
    <property type="entry name" value="DnaE2/DnaE/PolC"/>
</dbReference>
<keyword evidence="5 9" id="KW-0239">DNA-directed DNA polymerase</keyword>
<dbReference type="InterPro" id="IPR016195">
    <property type="entry name" value="Pol/histidinol_Pase-like"/>
</dbReference>
<keyword evidence="3" id="KW-0548">Nucleotidyltransferase</keyword>
<comment type="subunit">
    <text evidence="6">DNA polymerase III contains a core (composed of alpha, epsilon and theta chains) that associates with a tau subunit. This core dimerizes to form the POLIII' complex. PolIII' associates with the gamma complex (composed of gamma, delta, delta', psi and chi chains) and with the beta chain to form the complete DNA polymerase III complex.</text>
</comment>
<evidence type="ECO:0000256" key="5">
    <source>
        <dbReference type="ARBA" id="ARBA00022932"/>
    </source>
</evidence>
<dbReference type="Gene3D" id="1.10.10.1600">
    <property type="entry name" value="Bacterial DNA polymerase III alpha subunit, thumb domain"/>
    <property type="match status" value="1"/>
</dbReference>
<gene>
    <name evidence="9" type="ORF">lacNasYZ03_01090</name>
</gene>
<evidence type="ECO:0000259" key="8">
    <source>
        <dbReference type="SMART" id="SM00481"/>
    </source>
</evidence>
<keyword evidence="4" id="KW-0235">DNA replication</keyword>
<dbReference type="Pfam" id="PF17657">
    <property type="entry name" value="DNA_pol3_finger"/>
    <property type="match status" value="1"/>
</dbReference>
<dbReference type="SMART" id="SM00481">
    <property type="entry name" value="POLIIIAc"/>
    <property type="match status" value="1"/>
</dbReference>
<evidence type="ECO:0000256" key="4">
    <source>
        <dbReference type="ARBA" id="ARBA00022705"/>
    </source>
</evidence>
<evidence type="ECO:0000256" key="7">
    <source>
        <dbReference type="ARBA" id="ARBA00049244"/>
    </source>
</evidence>
<dbReference type="EC" id="2.7.7.7" evidence="1"/>
<dbReference type="Pfam" id="PF07733">
    <property type="entry name" value="DNA_pol3_alpha"/>
    <property type="match status" value="1"/>
</dbReference>
<comment type="catalytic activity">
    <reaction evidence="7">
        <text>DNA(n) + a 2'-deoxyribonucleoside 5'-triphosphate = DNA(n+1) + diphosphate</text>
        <dbReference type="Rhea" id="RHEA:22508"/>
        <dbReference type="Rhea" id="RHEA-COMP:17339"/>
        <dbReference type="Rhea" id="RHEA-COMP:17340"/>
        <dbReference type="ChEBI" id="CHEBI:33019"/>
        <dbReference type="ChEBI" id="CHEBI:61560"/>
        <dbReference type="ChEBI" id="CHEBI:173112"/>
        <dbReference type="EC" id="2.7.7.7"/>
    </reaction>
</comment>
<evidence type="ECO:0000256" key="3">
    <source>
        <dbReference type="ARBA" id="ARBA00022695"/>
    </source>
</evidence>
<dbReference type="InterPro" id="IPR011708">
    <property type="entry name" value="DNA_pol3_alpha_NTPase_dom"/>
</dbReference>
<protein>
    <recommendedName>
        <fullName evidence="1">DNA-directed DNA polymerase</fullName>
        <ecNumber evidence="1">2.7.7.7</ecNumber>
    </recommendedName>
</protein>
<dbReference type="RefSeq" id="WP_201335831.1">
    <property type="nucleotide sequence ID" value="NZ_BOCI01000029.1"/>
</dbReference>
<evidence type="ECO:0000256" key="2">
    <source>
        <dbReference type="ARBA" id="ARBA00022679"/>
    </source>
</evidence>
<keyword evidence="10" id="KW-1185">Reference proteome</keyword>
<dbReference type="CDD" id="cd07431">
    <property type="entry name" value="PHP_PolIIIA"/>
    <property type="match status" value="1"/>
</dbReference>
<evidence type="ECO:0000313" key="10">
    <source>
        <dbReference type="Proteomes" id="UP000616547"/>
    </source>
</evidence>